<evidence type="ECO:0000313" key="2">
    <source>
        <dbReference type="Proteomes" id="UP000317421"/>
    </source>
</evidence>
<organism evidence="1 2">
    <name type="scientific">Botrimarina colliarenosi</name>
    <dbReference type="NCBI Taxonomy" id="2528001"/>
    <lineage>
        <taxon>Bacteria</taxon>
        <taxon>Pseudomonadati</taxon>
        <taxon>Planctomycetota</taxon>
        <taxon>Planctomycetia</taxon>
        <taxon>Pirellulales</taxon>
        <taxon>Lacipirellulaceae</taxon>
        <taxon>Botrimarina</taxon>
    </lineage>
</organism>
<evidence type="ECO:0000313" key="1">
    <source>
        <dbReference type="EMBL" id="TWT99339.1"/>
    </source>
</evidence>
<keyword evidence="2" id="KW-1185">Reference proteome</keyword>
<dbReference type="Proteomes" id="UP000317421">
    <property type="component" value="Unassembled WGS sequence"/>
</dbReference>
<gene>
    <name evidence="1" type="ORF">Pla108_02760</name>
</gene>
<dbReference type="EMBL" id="SJPR01000001">
    <property type="protein sequence ID" value="TWT99339.1"/>
    <property type="molecule type" value="Genomic_DNA"/>
</dbReference>
<name>A0A5C6AI81_9BACT</name>
<dbReference type="RefSeq" id="WP_231934245.1">
    <property type="nucleotide sequence ID" value="NZ_SJPR01000001.1"/>
</dbReference>
<comment type="caution">
    <text evidence="1">The sequence shown here is derived from an EMBL/GenBank/DDBJ whole genome shotgun (WGS) entry which is preliminary data.</text>
</comment>
<proteinExistence type="predicted"/>
<protein>
    <submittedName>
        <fullName evidence="1">Uncharacterized protein</fullName>
    </submittedName>
</protein>
<accession>A0A5C6AI81</accession>
<dbReference type="AlphaFoldDB" id="A0A5C6AI81"/>
<sequence length="294" mass="32554">MSEAAPPAPIASAGAVAPLGVEEYIEQAHFFGMLAERLAANAPAQEVLASAREEVLATTKLPMAIDFLLSELRHSGVMASAMTKLSHYFTPLQAYIVGEGENERGRFDLRVGLEVLAREAAYRAGMTPGSTRVPTLQGLFLYQFEVLCRNRLGYDKGLTAVAGDPSYPPHWKEWILAIRHQVGIIDIADLIYVQSDHAAKRGGASRTPLFGDQEGRIALANRKKDPLYLFNSLHRQLGYPEPPRTQRVSGDENPIPQMARRLEQLEKRVKLLEEEQRGGFDLTKFYAKPPTASE</sequence>
<reference evidence="1 2" key="1">
    <citation type="submission" date="2019-02" db="EMBL/GenBank/DDBJ databases">
        <title>Deep-cultivation of Planctomycetes and their phenomic and genomic characterization uncovers novel biology.</title>
        <authorList>
            <person name="Wiegand S."/>
            <person name="Jogler M."/>
            <person name="Boedeker C."/>
            <person name="Pinto D."/>
            <person name="Vollmers J."/>
            <person name="Rivas-Marin E."/>
            <person name="Kohn T."/>
            <person name="Peeters S.H."/>
            <person name="Heuer A."/>
            <person name="Rast P."/>
            <person name="Oberbeckmann S."/>
            <person name="Bunk B."/>
            <person name="Jeske O."/>
            <person name="Meyerdierks A."/>
            <person name="Storesund J.E."/>
            <person name="Kallscheuer N."/>
            <person name="Luecker S."/>
            <person name="Lage O.M."/>
            <person name="Pohl T."/>
            <person name="Merkel B.J."/>
            <person name="Hornburger P."/>
            <person name="Mueller R.-W."/>
            <person name="Bruemmer F."/>
            <person name="Labrenz M."/>
            <person name="Spormann A.M."/>
            <person name="Op Den Camp H."/>
            <person name="Overmann J."/>
            <person name="Amann R."/>
            <person name="Jetten M.S.M."/>
            <person name="Mascher T."/>
            <person name="Medema M.H."/>
            <person name="Devos D.P."/>
            <person name="Kaster A.-K."/>
            <person name="Ovreas L."/>
            <person name="Rohde M."/>
            <person name="Galperin M.Y."/>
            <person name="Jogler C."/>
        </authorList>
    </citation>
    <scope>NUCLEOTIDE SEQUENCE [LARGE SCALE GENOMIC DNA]</scope>
    <source>
        <strain evidence="1 2">Pla108</strain>
    </source>
</reference>